<dbReference type="EMBL" id="JAENRR010000156">
    <property type="protein sequence ID" value="MBK3520058.1"/>
    <property type="molecule type" value="Genomic_DNA"/>
</dbReference>
<reference evidence="1 2" key="1">
    <citation type="submission" date="2021-01" db="EMBL/GenBank/DDBJ databases">
        <title>Carboxyliciviraga sp.nov., isolated from coastal sediments.</title>
        <authorList>
            <person name="Lu D."/>
            <person name="Zhang T."/>
        </authorList>
    </citation>
    <scope>NUCLEOTIDE SEQUENCE [LARGE SCALE GENOMIC DNA]</scope>
    <source>
        <strain evidence="1 2">N1Y132</strain>
    </source>
</reference>
<accession>A0ABS1HQV6</accession>
<proteinExistence type="predicted"/>
<gene>
    <name evidence="1" type="ORF">JIV24_22190</name>
</gene>
<dbReference type="RefSeq" id="WP_200467275.1">
    <property type="nucleotide sequence ID" value="NZ_JAENRR010000156.1"/>
</dbReference>
<evidence type="ECO:0000313" key="1">
    <source>
        <dbReference type="EMBL" id="MBK3520058.1"/>
    </source>
</evidence>
<keyword evidence="2" id="KW-1185">Reference proteome</keyword>
<feature type="non-terminal residue" evidence="1">
    <location>
        <position position="316"/>
    </location>
</feature>
<dbReference type="Proteomes" id="UP000605676">
    <property type="component" value="Unassembled WGS sequence"/>
</dbReference>
<organism evidence="1 2">
    <name type="scientific">Carboxylicivirga marina</name>
    <dbReference type="NCBI Taxonomy" id="2800988"/>
    <lineage>
        <taxon>Bacteria</taxon>
        <taxon>Pseudomonadati</taxon>
        <taxon>Bacteroidota</taxon>
        <taxon>Bacteroidia</taxon>
        <taxon>Marinilabiliales</taxon>
        <taxon>Marinilabiliaceae</taxon>
        <taxon>Carboxylicivirga</taxon>
    </lineage>
</organism>
<feature type="non-terminal residue" evidence="1">
    <location>
        <position position="1"/>
    </location>
</feature>
<evidence type="ECO:0000313" key="2">
    <source>
        <dbReference type="Proteomes" id="UP000605676"/>
    </source>
</evidence>
<protein>
    <recommendedName>
        <fullName evidence="3">Right handed beta helix domain-containing protein</fullName>
    </recommendedName>
</protein>
<name>A0ABS1HQV6_9BACT</name>
<sequence length="316" mass="34038">NGVGLEVLGGSNYTVKNNIFANNGGGYASVFKETLNGVYDYNNYYSTKQKLVRIGGIDYTDINSFQTAIGQEANSLAKNPFYTSDSLLQANQVLLNDAAQSGTGITTDIDLTTRETTPDFGAMEYTPCAQDAGVNEFVGLVNPLSVGSQTIKVELQNQGTNPLSSVIIHWEVNGVAQESFSWSGSLAYKANELVSVGTYTFAGGESYKLKAWTESPNGGLDCNQYNDTTKAFDLATPMCGIYTIGGAEPDFTNFTDAAIALNNAGITCPVIFEVRDGVYDEQIKLYEIKGSSEVNTITFRGESRDSSLVQLHYSTS</sequence>
<evidence type="ECO:0008006" key="3">
    <source>
        <dbReference type="Google" id="ProtNLM"/>
    </source>
</evidence>
<comment type="caution">
    <text evidence="1">The sequence shown here is derived from an EMBL/GenBank/DDBJ whole genome shotgun (WGS) entry which is preliminary data.</text>
</comment>